<feature type="domain" description="PB1" evidence="3">
    <location>
        <begin position="1"/>
        <end position="51"/>
    </location>
</feature>
<keyword evidence="2" id="KW-1133">Transmembrane helix</keyword>
<name>A0ABN8C289_9STRA</name>
<evidence type="ECO:0000256" key="2">
    <source>
        <dbReference type="SAM" id="Phobius"/>
    </source>
</evidence>
<feature type="region of interest" description="Disordered" evidence="1">
    <location>
        <begin position="56"/>
        <end position="120"/>
    </location>
</feature>
<gene>
    <name evidence="4" type="ORF">PFR001_LOCUS2829</name>
</gene>
<dbReference type="Pfam" id="PF00564">
    <property type="entry name" value="PB1"/>
    <property type="match status" value="1"/>
</dbReference>
<keyword evidence="2" id="KW-0472">Membrane</keyword>
<evidence type="ECO:0000256" key="1">
    <source>
        <dbReference type="SAM" id="MobiDB-lite"/>
    </source>
</evidence>
<proteinExistence type="predicted"/>
<dbReference type="PROSITE" id="PS51745">
    <property type="entry name" value="PB1"/>
    <property type="match status" value="1"/>
</dbReference>
<dbReference type="InterPro" id="IPR000270">
    <property type="entry name" value="PB1_dom"/>
</dbReference>
<dbReference type="SUPFAM" id="SSF54277">
    <property type="entry name" value="CAD &amp; PB1 domains"/>
    <property type="match status" value="1"/>
</dbReference>
<comment type="caution">
    <text evidence="4">The sequence shown here is derived from an EMBL/GenBank/DDBJ whole genome shotgun (WGS) entry which is preliminary data.</text>
</comment>
<dbReference type="Proteomes" id="UP001157938">
    <property type="component" value="Unassembled WGS sequence"/>
</dbReference>
<keyword evidence="2" id="KW-0812">Transmembrane</keyword>
<evidence type="ECO:0000259" key="3">
    <source>
        <dbReference type="PROSITE" id="PS51745"/>
    </source>
</evidence>
<feature type="transmembrane region" description="Helical" evidence="2">
    <location>
        <begin position="134"/>
        <end position="153"/>
    </location>
</feature>
<reference evidence="4 5" key="1">
    <citation type="submission" date="2021-11" db="EMBL/GenBank/DDBJ databases">
        <authorList>
            <person name="Islam A."/>
            <person name="Islam S."/>
            <person name="Flora M.S."/>
            <person name="Rahman M."/>
            <person name="Ziaur R.M."/>
            <person name="Epstein J.H."/>
            <person name="Hassan M."/>
            <person name="Klassen M."/>
            <person name="Woodard K."/>
            <person name="Webb A."/>
            <person name="Webby R.J."/>
            <person name="El Zowalaty M.E."/>
        </authorList>
    </citation>
    <scope>NUCLEOTIDE SEQUENCE [LARGE SCALE GENOMIC DNA]</scope>
    <source>
        <strain evidence="4">Pf1</strain>
    </source>
</reference>
<accession>A0ABN8C289</accession>
<sequence length="156" mass="16952">MGLDENEALRLKCEDDEGDLALLTSDESLVEAVNMAQRAGWKRLVLEVDVVTRQQHDGNGSVVSAASSAASVANSGSNTAGPKPRNRLLTKVDEMSSAENSSDEEITRRKSKKSRRKKKRRIRGFRGFSLNNNMIAGGAATLVGLGAVAFMMMRRK</sequence>
<protein>
    <recommendedName>
        <fullName evidence="3">PB1 domain-containing protein</fullName>
    </recommendedName>
</protein>
<evidence type="ECO:0000313" key="4">
    <source>
        <dbReference type="EMBL" id="CAH0487266.1"/>
    </source>
</evidence>
<evidence type="ECO:0000313" key="5">
    <source>
        <dbReference type="Proteomes" id="UP001157938"/>
    </source>
</evidence>
<feature type="compositionally biased region" description="Basic residues" evidence="1">
    <location>
        <begin position="109"/>
        <end position="120"/>
    </location>
</feature>
<organism evidence="4 5">
    <name type="scientific">Peronospora farinosa</name>
    <dbReference type="NCBI Taxonomy" id="134698"/>
    <lineage>
        <taxon>Eukaryota</taxon>
        <taxon>Sar</taxon>
        <taxon>Stramenopiles</taxon>
        <taxon>Oomycota</taxon>
        <taxon>Peronosporomycetes</taxon>
        <taxon>Peronosporales</taxon>
        <taxon>Peronosporaceae</taxon>
        <taxon>Peronospora</taxon>
    </lineage>
</organism>
<feature type="compositionally biased region" description="Low complexity" evidence="1">
    <location>
        <begin position="58"/>
        <end position="78"/>
    </location>
</feature>
<dbReference type="EMBL" id="CAKLBC010000611">
    <property type="protein sequence ID" value="CAH0487266.1"/>
    <property type="molecule type" value="Genomic_DNA"/>
</dbReference>
<dbReference type="InterPro" id="IPR053793">
    <property type="entry name" value="PB1-like"/>
</dbReference>
<keyword evidence="5" id="KW-1185">Reference proteome</keyword>